<comment type="caution">
    <text evidence="1">The sequence shown here is derived from an EMBL/GenBank/DDBJ whole genome shotgun (WGS) entry which is preliminary data.</text>
</comment>
<dbReference type="GO" id="GO:0006355">
    <property type="term" value="P:regulation of DNA-templated transcription"/>
    <property type="evidence" value="ECO:0007669"/>
    <property type="project" value="InterPro"/>
</dbReference>
<organism evidence="1 2">
    <name type="scientific">Candidatus Berkelbacteria bacterium CG03_land_8_20_14_0_80_40_36</name>
    <dbReference type="NCBI Taxonomy" id="1974509"/>
    <lineage>
        <taxon>Bacteria</taxon>
        <taxon>Candidatus Berkelbacteria</taxon>
    </lineage>
</organism>
<dbReference type="Proteomes" id="UP000229966">
    <property type="component" value="Unassembled WGS sequence"/>
</dbReference>
<reference evidence="2" key="1">
    <citation type="submission" date="2017-09" db="EMBL/GenBank/DDBJ databases">
        <title>Depth-based differentiation of microbial function through sediment-hosted aquifers and enrichment of novel symbionts in the deep terrestrial subsurface.</title>
        <authorList>
            <person name="Probst A.J."/>
            <person name="Ladd B."/>
            <person name="Jarett J.K."/>
            <person name="Geller-Mcgrath D.E."/>
            <person name="Sieber C.M.K."/>
            <person name="Emerson J.B."/>
            <person name="Anantharaman K."/>
            <person name="Thomas B.C."/>
            <person name="Malmstrom R."/>
            <person name="Stieglmeier M."/>
            <person name="Klingl A."/>
            <person name="Woyke T."/>
            <person name="Ryan C.M."/>
            <person name="Banfield J.F."/>
        </authorList>
    </citation>
    <scope>NUCLEOTIDE SEQUENCE [LARGE SCALE GENOMIC DNA]</scope>
</reference>
<evidence type="ECO:0000313" key="1">
    <source>
        <dbReference type="EMBL" id="PIV25561.1"/>
    </source>
</evidence>
<dbReference type="EMBL" id="PEUM01000023">
    <property type="protein sequence ID" value="PIV25561.1"/>
    <property type="molecule type" value="Genomic_DNA"/>
</dbReference>
<protein>
    <recommendedName>
        <fullName evidence="3">Type II toxin-antitoxin system antitoxin, RelB/DinJ family</fullName>
    </recommendedName>
</protein>
<proteinExistence type="predicted"/>
<dbReference type="AlphaFoldDB" id="A0A2M7CIT4"/>
<sequence length="92" mass="10189">MKTLLSVKTDPVVKEQAKKLADELGLTLSALVTAQLKQAIRAQSVFFTATNCNFSPHLEKILAKVERDIQTGKNLSPAITNTKELNEYFNVL</sequence>
<evidence type="ECO:0000313" key="2">
    <source>
        <dbReference type="Proteomes" id="UP000229966"/>
    </source>
</evidence>
<accession>A0A2M7CIT4</accession>
<evidence type="ECO:0008006" key="3">
    <source>
        <dbReference type="Google" id="ProtNLM"/>
    </source>
</evidence>
<gene>
    <name evidence="1" type="ORF">COS38_00985</name>
</gene>
<dbReference type="Gene3D" id="1.10.1220.10">
    <property type="entry name" value="Met repressor-like"/>
    <property type="match status" value="1"/>
</dbReference>
<name>A0A2M7CIT4_9BACT</name>
<dbReference type="InterPro" id="IPR013321">
    <property type="entry name" value="Arc_rbn_hlx_hlx"/>
</dbReference>